<proteinExistence type="inferred from homology"/>
<evidence type="ECO:0000256" key="2">
    <source>
        <dbReference type="ARBA" id="ARBA00023015"/>
    </source>
</evidence>
<dbReference type="SUPFAM" id="SSF75625">
    <property type="entry name" value="YebC-like"/>
    <property type="match status" value="1"/>
</dbReference>
<feature type="region of interest" description="Disordered" evidence="4">
    <location>
        <begin position="1"/>
        <end position="23"/>
    </location>
</feature>
<dbReference type="AlphaFoldDB" id="A0A955LK06"/>
<dbReference type="Proteomes" id="UP000751518">
    <property type="component" value="Unassembled WGS sequence"/>
</dbReference>
<sequence>MSGHSKWHKVKHQKAAKDPKKSKAFSLHARLIQVAVKSGGPDPDMNPALRKAIDDAKAINLPKENIQRAINKGAGIGNEGAMETFTLEGYGPGGVAVMLTVTTDNRNRTVAEVRKAFKDSGGSLGEPGSAAFVFGSDPDNPQYKTPISDAHQLQQFEDLVDELDSNEDVDDLVHNLG</sequence>
<evidence type="ECO:0000256" key="3">
    <source>
        <dbReference type="ARBA" id="ARBA00023163"/>
    </source>
</evidence>
<name>A0A955LK06_UNCKA</name>
<comment type="similarity">
    <text evidence="1">Belongs to the TACO1 family.</text>
</comment>
<dbReference type="Pfam" id="PF20772">
    <property type="entry name" value="TACO1_YebC_N"/>
    <property type="match status" value="1"/>
</dbReference>
<keyword evidence="3" id="KW-0804">Transcription</keyword>
<dbReference type="PANTHER" id="PTHR12532">
    <property type="entry name" value="TRANSLATIONAL ACTIVATOR OF CYTOCHROME C OXIDASE 1"/>
    <property type="match status" value="1"/>
</dbReference>
<evidence type="ECO:0000259" key="5">
    <source>
        <dbReference type="Pfam" id="PF01709"/>
    </source>
</evidence>
<dbReference type="FunFam" id="1.10.10.200:FF:000002">
    <property type="entry name" value="Probable transcriptional regulatory protein CLM62_37755"/>
    <property type="match status" value="1"/>
</dbReference>
<dbReference type="Pfam" id="PF01709">
    <property type="entry name" value="Transcrip_reg"/>
    <property type="match status" value="1"/>
</dbReference>
<evidence type="ECO:0000313" key="7">
    <source>
        <dbReference type="EMBL" id="MCA9391687.1"/>
    </source>
</evidence>
<organism evidence="7 8">
    <name type="scientific">candidate division WWE3 bacterium</name>
    <dbReference type="NCBI Taxonomy" id="2053526"/>
    <lineage>
        <taxon>Bacteria</taxon>
        <taxon>Katanobacteria</taxon>
    </lineage>
</organism>
<evidence type="ECO:0000259" key="6">
    <source>
        <dbReference type="Pfam" id="PF20772"/>
    </source>
</evidence>
<dbReference type="GO" id="GO:0005737">
    <property type="term" value="C:cytoplasm"/>
    <property type="evidence" value="ECO:0007669"/>
    <property type="project" value="UniProtKB-ARBA"/>
</dbReference>
<dbReference type="InterPro" id="IPR049083">
    <property type="entry name" value="TACO1_YebC_N"/>
</dbReference>
<dbReference type="InterPro" id="IPR017856">
    <property type="entry name" value="Integrase-like_N"/>
</dbReference>
<protein>
    <submittedName>
        <fullName evidence="7">YebC/PmpR family DNA-binding transcriptional regulator</fullName>
    </submittedName>
</protein>
<feature type="domain" description="TACO1/YebC-like second and third" evidence="5">
    <location>
        <begin position="83"/>
        <end position="134"/>
    </location>
</feature>
<evidence type="ECO:0000256" key="1">
    <source>
        <dbReference type="ARBA" id="ARBA00008724"/>
    </source>
</evidence>
<dbReference type="PANTHER" id="PTHR12532:SF0">
    <property type="entry name" value="TRANSLATIONAL ACTIVATOR OF CYTOCHROME C OXIDASE 1"/>
    <property type="match status" value="1"/>
</dbReference>
<comment type="caution">
    <text evidence="7">The sequence shown here is derived from an EMBL/GenBank/DDBJ whole genome shotgun (WGS) entry which is preliminary data.</text>
</comment>
<gene>
    <name evidence="7" type="ORF">KC614_00595</name>
</gene>
<dbReference type="EMBL" id="JAGQKZ010000002">
    <property type="protein sequence ID" value="MCA9391687.1"/>
    <property type="molecule type" value="Genomic_DNA"/>
</dbReference>
<dbReference type="GO" id="GO:0003677">
    <property type="term" value="F:DNA binding"/>
    <property type="evidence" value="ECO:0007669"/>
    <property type="project" value="UniProtKB-KW"/>
</dbReference>
<dbReference type="Gene3D" id="3.30.70.980">
    <property type="match status" value="1"/>
</dbReference>
<feature type="domain" description="TACO1/YebC-like N-terminal" evidence="6">
    <location>
        <begin position="5"/>
        <end position="75"/>
    </location>
</feature>
<keyword evidence="7" id="KW-0238">DNA-binding</keyword>
<reference evidence="7" key="2">
    <citation type="journal article" date="2021" name="Microbiome">
        <title>Successional dynamics and alternative stable states in a saline activated sludge microbial community over 9 years.</title>
        <authorList>
            <person name="Wang Y."/>
            <person name="Ye J."/>
            <person name="Ju F."/>
            <person name="Liu L."/>
            <person name="Boyd J.A."/>
            <person name="Deng Y."/>
            <person name="Parks D.H."/>
            <person name="Jiang X."/>
            <person name="Yin X."/>
            <person name="Woodcroft B.J."/>
            <person name="Tyson G.W."/>
            <person name="Hugenholtz P."/>
            <person name="Polz M.F."/>
            <person name="Zhang T."/>
        </authorList>
    </citation>
    <scope>NUCLEOTIDE SEQUENCE</scope>
    <source>
        <strain evidence="7">HKST-UBA03</strain>
    </source>
</reference>
<dbReference type="Gene3D" id="1.10.10.200">
    <property type="match status" value="1"/>
</dbReference>
<dbReference type="InterPro" id="IPR026564">
    <property type="entry name" value="Transcrip_reg_TACO1-like_dom3"/>
</dbReference>
<evidence type="ECO:0000313" key="8">
    <source>
        <dbReference type="Proteomes" id="UP000751518"/>
    </source>
</evidence>
<evidence type="ECO:0000256" key="4">
    <source>
        <dbReference type="SAM" id="MobiDB-lite"/>
    </source>
</evidence>
<dbReference type="InterPro" id="IPR029072">
    <property type="entry name" value="YebC-like"/>
</dbReference>
<keyword evidence="2" id="KW-0805">Transcription regulation</keyword>
<reference evidence="7" key="1">
    <citation type="submission" date="2020-04" db="EMBL/GenBank/DDBJ databases">
        <authorList>
            <person name="Zhang T."/>
        </authorList>
    </citation>
    <scope>NUCLEOTIDE SEQUENCE</scope>
    <source>
        <strain evidence="7">HKST-UBA03</strain>
    </source>
</reference>
<dbReference type="InterPro" id="IPR048300">
    <property type="entry name" value="TACO1_YebC-like_2nd/3rd_dom"/>
</dbReference>
<feature type="compositionally biased region" description="Basic residues" evidence="4">
    <location>
        <begin position="1"/>
        <end position="14"/>
    </location>
</feature>
<dbReference type="InterPro" id="IPR002876">
    <property type="entry name" value="Transcrip_reg_TACO1-like"/>
</dbReference>
<accession>A0A955LK06</accession>